<accession>A0AB39UXP7</accession>
<evidence type="ECO:0000256" key="2">
    <source>
        <dbReference type="ARBA" id="ARBA00022448"/>
    </source>
</evidence>
<dbReference type="SUPFAM" id="SSF56176">
    <property type="entry name" value="FAD-binding/transporter-associated domain-like"/>
    <property type="match status" value="1"/>
</dbReference>
<dbReference type="GO" id="GO:0005886">
    <property type="term" value="C:plasma membrane"/>
    <property type="evidence" value="ECO:0007669"/>
    <property type="project" value="TreeGrafter"/>
</dbReference>
<dbReference type="PANTHER" id="PTHR22777:SF27">
    <property type="entry name" value="MAGNESIUM AND COBALT EFFLUX PROTEIN CORC"/>
    <property type="match status" value="1"/>
</dbReference>
<proteinExistence type="inferred from homology"/>
<feature type="domain" description="CBS" evidence="10">
    <location>
        <begin position="134"/>
        <end position="194"/>
    </location>
</feature>
<dbReference type="InterPro" id="IPR005170">
    <property type="entry name" value="Transptr-assoc_dom"/>
</dbReference>
<dbReference type="Pfam" id="PF21917">
    <property type="entry name" value="NMB0537_N"/>
    <property type="match status" value="1"/>
</dbReference>
<dbReference type="InterPro" id="IPR016169">
    <property type="entry name" value="FAD-bd_PCMH_sub2"/>
</dbReference>
<dbReference type="RefSeq" id="WP_369601711.1">
    <property type="nucleotide sequence ID" value="NZ_CP154858.1"/>
</dbReference>
<evidence type="ECO:0000256" key="4">
    <source>
        <dbReference type="ARBA" id="ARBA00022842"/>
    </source>
</evidence>
<evidence type="ECO:0000256" key="8">
    <source>
        <dbReference type="ARBA" id="ARBA00040729"/>
    </source>
</evidence>
<evidence type="ECO:0000313" key="11">
    <source>
        <dbReference type="EMBL" id="XDT72707.1"/>
    </source>
</evidence>
<dbReference type="AlphaFoldDB" id="A0AB39UXP7"/>
<evidence type="ECO:0000259" key="10">
    <source>
        <dbReference type="PROSITE" id="PS51371"/>
    </source>
</evidence>
<reference evidence="11" key="1">
    <citation type="submission" date="2024-05" db="EMBL/GenBank/DDBJ databases">
        <title>Genome sequencing of novel strain.</title>
        <authorList>
            <person name="Ganbat D."/>
            <person name="Ganbat S."/>
            <person name="Lee S.-J."/>
        </authorList>
    </citation>
    <scope>NUCLEOTIDE SEQUENCE</scope>
    <source>
        <strain evidence="11">SMD15-11</strain>
    </source>
</reference>
<name>A0AB39UXP7_9GAMM</name>
<dbReference type="InterPro" id="IPR046342">
    <property type="entry name" value="CBS_dom_sf"/>
</dbReference>
<dbReference type="SUPFAM" id="SSF54631">
    <property type="entry name" value="CBS-domain pair"/>
    <property type="match status" value="1"/>
</dbReference>
<dbReference type="PANTHER" id="PTHR22777">
    <property type="entry name" value="HEMOLYSIN-RELATED"/>
    <property type="match status" value="1"/>
</dbReference>
<comment type="similarity">
    <text evidence="1">Belongs to the UPF0053 family.</text>
</comment>
<organism evidence="11">
    <name type="scientific">Thermohahella caldifontis</name>
    <dbReference type="NCBI Taxonomy" id="3142973"/>
    <lineage>
        <taxon>Bacteria</taxon>
        <taxon>Pseudomonadati</taxon>
        <taxon>Pseudomonadota</taxon>
        <taxon>Gammaproteobacteria</taxon>
        <taxon>Oceanospirillales</taxon>
        <taxon>Hahellaceae</taxon>
        <taxon>Thermohahella</taxon>
    </lineage>
</organism>
<evidence type="ECO:0000256" key="3">
    <source>
        <dbReference type="ARBA" id="ARBA00022737"/>
    </source>
</evidence>
<evidence type="ECO:0000256" key="5">
    <source>
        <dbReference type="ARBA" id="ARBA00023122"/>
    </source>
</evidence>
<dbReference type="PROSITE" id="PS51371">
    <property type="entry name" value="CBS"/>
    <property type="match status" value="2"/>
</dbReference>
<evidence type="ECO:0000256" key="9">
    <source>
        <dbReference type="PROSITE-ProRule" id="PRU00703"/>
    </source>
</evidence>
<dbReference type="KEGG" id="tcd:AAIA72_01610"/>
<keyword evidence="3" id="KW-0677">Repeat</keyword>
<keyword evidence="2" id="KW-0813">Transport</keyword>
<dbReference type="GO" id="GO:0050660">
    <property type="term" value="F:flavin adenine dinucleotide binding"/>
    <property type="evidence" value="ECO:0007669"/>
    <property type="project" value="InterPro"/>
</dbReference>
<dbReference type="InterPro" id="IPR000644">
    <property type="entry name" value="CBS_dom"/>
</dbReference>
<gene>
    <name evidence="11" type="ORF">AAIA72_01610</name>
</gene>
<dbReference type="Gene3D" id="3.30.465.10">
    <property type="match status" value="1"/>
</dbReference>
<evidence type="ECO:0000256" key="6">
    <source>
        <dbReference type="ARBA" id="ARBA00023285"/>
    </source>
</evidence>
<comment type="function">
    <text evidence="7">Plays a role in the transport of magnesium and cobalt ions.</text>
</comment>
<dbReference type="Pfam" id="PF00571">
    <property type="entry name" value="CBS"/>
    <property type="match status" value="2"/>
</dbReference>
<sequence length="280" mass="31779">MSDDHSRPENSRSWLDRLTDAFSSAPDSKQDIVDLLRTACKREVLDQDTLSLMERALNVTEMQVREIMIPRPQMITISSEDNPEDWLPEILSSAHSRYPVIGDSLDEVEGILLVKDLLPLVLSNTLTRTKVLDVLRPAWFIPESKRLIQLLNEFKSNRNHMAIVVDEYGGVSGLVTIEDVLEEIVGDIEDEHDVEDEESMITPTAEGTWIVKALTEVEDFNEYFDSSLDEEEFDTIGGLVLKHFGRMPARGESVTFGGFQFTVLNADNRSVRLLEVRRVD</sequence>
<evidence type="ECO:0000256" key="1">
    <source>
        <dbReference type="ARBA" id="ARBA00006337"/>
    </source>
</evidence>
<dbReference type="FunFam" id="3.10.580.10:FF:000002">
    <property type="entry name" value="Magnesium/cobalt efflux protein CorC"/>
    <property type="match status" value="1"/>
</dbReference>
<evidence type="ECO:0000256" key="7">
    <source>
        <dbReference type="ARBA" id="ARBA00037273"/>
    </source>
</evidence>
<dbReference type="InterPro" id="IPR036318">
    <property type="entry name" value="FAD-bd_PCMH-like_sf"/>
</dbReference>
<dbReference type="Pfam" id="PF03471">
    <property type="entry name" value="CorC_HlyC"/>
    <property type="match status" value="1"/>
</dbReference>
<keyword evidence="6" id="KW-0170">Cobalt</keyword>
<dbReference type="EMBL" id="CP154858">
    <property type="protein sequence ID" value="XDT72707.1"/>
    <property type="molecule type" value="Genomic_DNA"/>
</dbReference>
<keyword evidence="4" id="KW-0460">Magnesium</keyword>
<protein>
    <recommendedName>
        <fullName evidence="8">Magnesium and cobalt efflux protein CorC</fullName>
    </recommendedName>
</protein>
<dbReference type="CDD" id="cd04590">
    <property type="entry name" value="CBS_pair_CorC_HlyC_assoc"/>
    <property type="match status" value="1"/>
</dbReference>
<dbReference type="SMART" id="SM01091">
    <property type="entry name" value="CorC_HlyC"/>
    <property type="match status" value="1"/>
</dbReference>
<dbReference type="Gene3D" id="3.10.580.10">
    <property type="entry name" value="CBS-domain"/>
    <property type="match status" value="1"/>
</dbReference>
<dbReference type="InterPro" id="IPR054115">
    <property type="entry name" value="CorC_N"/>
</dbReference>
<dbReference type="InterPro" id="IPR044751">
    <property type="entry name" value="Ion_transp-like_CBS"/>
</dbReference>
<feature type="domain" description="CBS" evidence="10">
    <location>
        <begin position="68"/>
        <end position="127"/>
    </location>
</feature>
<keyword evidence="5 9" id="KW-0129">CBS domain</keyword>